<reference evidence="3" key="1">
    <citation type="submission" date="2008-12" db="EMBL/GenBank/DDBJ databases">
        <title>Annotation of Streptomyces ghanaensis ATCC 14672.</title>
        <authorList>
            <consortium name="The Broad Institute Genome Sequencing Platform"/>
            <consortium name="Broad Institute Microbial Sequencing Center"/>
            <person name="Fischbach M."/>
            <person name="Ward D."/>
            <person name="Young S."/>
            <person name="Kodira C.D."/>
            <person name="Zeng Q."/>
            <person name="Koehrsen M."/>
            <person name="Godfrey P."/>
            <person name="Alvarado L."/>
            <person name="Berlin A.M."/>
            <person name="Borenstein D."/>
            <person name="Chen Z."/>
            <person name="Engels R."/>
            <person name="Freedman E."/>
            <person name="Gellesch M."/>
            <person name="Goldberg J."/>
            <person name="Griggs A."/>
            <person name="Gujja S."/>
            <person name="Heiman D.I."/>
            <person name="Hepburn T.A."/>
            <person name="Howarth C."/>
            <person name="Jen D."/>
            <person name="Larson L."/>
            <person name="Lewis B."/>
            <person name="Mehta T."/>
            <person name="Park D."/>
            <person name="Pearson M."/>
            <person name="Roberts A."/>
            <person name="Saif S."/>
            <person name="Shea T.D."/>
            <person name="Shenoy N."/>
            <person name="Sisk P."/>
            <person name="Stolte C."/>
            <person name="Sykes S.N."/>
            <person name="Walk T."/>
            <person name="White J."/>
            <person name="Yandava C."/>
            <person name="Straight P."/>
            <person name="Clardy J."/>
            <person name="Hung D."/>
            <person name="Kolter R."/>
            <person name="Mekalanos J."/>
            <person name="Walker S."/>
            <person name="Walsh C.T."/>
            <person name="Wieland B.L.C."/>
            <person name="Ilzarbe M."/>
            <person name="Galagan J."/>
            <person name="Nusbaum C."/>
            <person name="Birren B."/>
        </authorList>
    </citation>
    <scope>NUCLEOTIDE SEQUENCE [LARGE SCALE GENOMIC DNA]</scope>
    <source>
        <strain evidence="3">ATCC 14672 / DSM 40746 / JCM 4963 / KCTC 9882 / NRRL B-12104 / FH 1290</strain>
    </source>
</reference>
<organism evidence="2 3">
    <name type="scientific">Streptomyces viridosporus (strain ATCC 14672 / DSM 40746 / JCM 4963 / KCTC 9882 / NRRL B-12104 / FH 1290)</name>
    <name type="common">Streptomyces ghanaensis</name>
    <dbReference type="NCBI Taxonomy" id="566461"/>
    <lineage>
        <taxon>Bacteria</taxon>
        <taxon>Bacillati</taxon>
        <taxon>Actinomycetota</taxon>
        <taxon>Actinomycetes</taxon>
        <taxon>Kitasatosporales</taxon>
        <taxon>Streptomycetaceae</taxon>
        <taxon>Streptomyces</taxon>
    </lineage>
</organism>
<dbReference type="AlphaFoldDB" id="D5ZU88"/>
<protein>
    <submittedName>
        <fullName evidence="2">Predicted protein</fullName>
    </submittedName>
</protein>
<sequence>MRNRDLTCTSDRRRGVGVLAAEVAENEAERLDACAEAGDLITGLLDRPLRGGVGGDASDMEPAGTVFEERRRV</sequence>
<accession>D5ZU88</accession>
<evidence type="ECO:0000256" key="1">
    <source>
        <dbReference type="SAM" id="MobiDB-lite"/>
    </source>
</evidence>
<dbReference type="EMBL" id="DS999641">
    <property type="protein sequence ID" value="EFE64922.2"/>
    <property type="molecule type" value="Genomic_DNA"/>
</dbReference>
<name>D5ZU88_STRV1</name>
<dbReference type="Proteomes" id="UP000003824">
    <property type="component" value="Unassembled WGS sequence"/>
</dbReference>
<feature type="region of interest" description="Disordered" evidence="1">
    <location>
        <begin position="51"/>
        <end position="73"/>
    </location>
</feature>
<evidence type="ECO:0000313" key="2">
    <source>
        <dbReference type="EMBL" id="EFE64922.2"/>
    </source>
</evidence>
<proteinExistence type="predicted"/>
<evidence type="ECO:0000313" key="3">
    <source>
        <dbReference type="Proteomes" id="UP000003824"/>
    </source>
</evidence>
<gene>
    <name evidence="2" type="ORF">SSFG_00176</name>
</gene>